<keyword evidence="4" id="KW-0689">Ribosomal protein</keyword>
<dbReference type="PANTHER" id="PTHR12899:SF3">
    <property type="entry name" value="LARGE RIBOSOMAL SUBUNIT PROTEIN UL18M"/>
    <property type="match status" value="1"/>
</dbReference>
<evidence type="ECO:0000256" key="4">
    <source>
        <dbReference type="ARBA" id="ARBA00022980"/>
    </source>
</evidence>
<dbReference type="GO" id="GO:0003735">
    <property type="term" value="F:structural constituent of ribosome"/>
    <property type="evidence" value="ECO:0007669"/>
    <property type="project" value="InterPro"/>
</dbReference>
<dbReference type="FunFam" id="3.30.420.100:FF:000001">
    <property type="entry name" value="50S ribosomal protein L18"/>
    <property type="match status" value="1"/>
</dbReference>
<keyword evidence="2" id="KW-0699">rRNA-binding</keyword>
<keyword evidence="3" id="KW-0694">RNA-binding</keyword>
<evidence type="ECO:0000256" key="2">
    <source>
        <dbReference type="ARBA" id="ARBA00022730"/>
    </source>
</evidence>
<keyword evidence="5" id="KW-0687">Ribonucleoprotein</keyword>
<protein>
    <recommendedName>
        <fullName evidence="7">50S ribosomal protein L18</fullName>
    </recommendedName>
</protein>
<dbReference type="NCBIfam" id="TIGR00060">
    <property type="entry name" value="L18_bact"/>
    <property type="match status" value="1"/>
</dbReference>
<reference evidence="6" key="1">
    <citation type="submission" date="2018-05" db="EMBL/GenBank/DDBJ databases">
        <authorList>
            <person name="Lanie J.A."/>
            <person name="Ng W.-L."/>
            <person name="Kazmierczak K.M."/>
            <person name="Andrzejewski T.M."/>
            <person name="Davidsen T.M."/>
            <person name="Wayne K.J."/>
            <person name="Tettelin H."/>
            <person name="Glass J.I."/>
            <person name="Rusch D."/>
            <person name="Podicherti R."/>
            <person name="Tsui H.-C.T."/>
            <person name="Winkler M.E."/>
        </authorList>
    </citation>
    <scope>NUCLEOTIDE SEQUENCE</scope>
</reference>
<accession>A0A382SQH4</accession>
<dbReference type="EMBL" id="UINC01130866">
    <property type="protein sequence ID" value="SVD12210.1"/>
    <property type="molecule type" value="Genomic_DNA"/>
</dbReference>
<dbReference type="GO" id="GO:0022625">
    <property type="term" value="C:cytosolic large ribosomal subunit"/>
    <property type="evidence" value="ECO:0007669"/>
    <property type="project" value="TreeGrafter"/>
</dbReference>
<comment type="similarity">
    <text evidence="1">Belongs to the universal ribosomal protein uL18 family.</text>
</comment>
<evidence type="ECO:0000313" key="6">
    <source>
        <dbReference type="EMBL" id="SVD12210.1"/>
    </source>
</evidence>
<evidence type="ECO:0000256" key="1">
    <source>
        <dbReference type="ARBA" id="ARBA00007116"/>
    </source>
</evidence>
<dbReference type="InterPro" id="IPR057268">
    <property type="entry name" value="Ribosomal_L18"/>
</dbReference>
<dbReference type="AlphaFoldDB" id="A0A382SQH4"/>
<dbReference type="PANTHER" id="PTHR12899">
    <property type="entry name" value="39S RIBOSOMAL PROTEIN L18, MITOCHONDRIAL"/>
    <property type="match status" value="1"/>
</dbReference>
<dbReference type="GO" id="GO:0006412">
    <property type="term" value="P:translation"/>
    <property type="evidence" value="ECO:0007669"/>
    <property type="project" value="InterPro"/>
</dbReference>
<organism evidence="6">
    <name type="scientific">marine metagenome</name>
    <dbReference type="NCBI Taxonomy" id="408172"/>
    <lineage>
        <taxon>unclassified sequences</taxon>
        <taxon>metagenomes</taxon>
        <taxon>ecological metagenomes</taxon>
    </lineage>
</organism>
<dbReference type="Pfam" id="PF00861">
    <property type="entry name" value="Ribosomal_L18p"/>
    <property type="match status" value="1"/>
</dbReference>
<evidence type="ECO:0000256" key="3">
    <source>
        <dbReference type="ARBA" id="ARBA00022884"/>
    </source>
</evidence>
<dbReference type="CDD" id="cd00432">
    <property type="entry name" value="Ribosomal_L18_L5e"/>
    <property type="match status" value="1"/>
</dbReference>
<sequence length="128" mass="14349">MIKQSKLKKSKALQRQRRHLRVRNKVQGTAERPRLVVFRSLKNIEGQLINDDTGHTVLGLSTLTSDLKEFEAESSNPRVERAFTAGKLLAEQAKAQGIESVVFDRGGYRFHGRVKAFADGAREGGLQF</sequence>
<evidence type="ECO:0000256" key="5">
    <source>
        <dbReference type="ARBA" id="ARBA00023274"/>
    </source>
</evidence>
<dbReference type="SUPFAM" id="SSF53137">
    <property type="entry name" value="Translational machinery components"/>
    <property type="match status" value="1"/>
</dbReference>
<evidence type="ECO:0008006" key="7">
    <source>
        <dbReference type="Google" id="ProtNLM"/>
    </source>
</evidence>
<proteinExistence type="inferred from homology"/>
<name>A0A382SQH4_9ZZZZ</name>
<dbReference type="GO" id="GO:0008097">
    <property type="term" value="F:5S rRNA binding"/>
    <property type="evidence" value="ECO:0007669"/>
    <property type="project" value="TreeGrafter"/>
</dbReference>
<dbReference type="InterPro" id="IPR004389">
    <property type="entry name" value="Ribosomal_uL18_bac-type"/>
</dbReference>
<dbReference type="HAMAP" id="MF_01337_B">
    <property type="entry name" value="Ribosomal_uL18_B"/>
    <property type="match status" value="1"/>
</dbReference>
<dbReference type="Gene3D" id="3.30.420.100">
    <property type="match status" value="1"/>
</dbReference>
<gene>
    <name evidence="6" type="ORF">METZ01_LOCUS365064</name>
</gene>
<dbReference type="InterPro" id="IPR005484">
    <property type="entry name" value="Ribosomal_uL18_bac/plant/anim"/>
</dbReference>